<feature type="non-terminal residue" evidence="1">
    <location>
        <position position="415"/>
    </location>
</feature>
<evidence type="ECO:0000313" key="1">
    <source>
        <dbReference type="EMBL" id="KAJ1878501.1"/>
    </source>
</evidence>
<dbReference type="Proteomes" id="UP001150581">
    <property type="component" value="Unassembled WGS sequence"/>
</dbReference>
<reference evidence="1" key="1">
    <citation type="submission" date="2022-07" db="EMBL/GenBank/DDBJ databases">
        <title>Phylogenomic reconstructions and comparative analyses of Kickxellomycotina fungi.</title>
        <authorList>
            <person name="Reynolds N.K."/>
            <person name="Stajich J.E."/>
            <person name="Barry K."/>
            <person name="Grigoriev I.V."/>
            <person name="Crous P."/>
            <person name="Smith M.E."/>
        </authorList>
    </citation>
    <scope>NUCLEOTIDE SEQUENCE</scope>
    <source>
        <strain evidence="1">Benny 63K</strain>
    </source>
</reference>
<comment type="caution">
    <text evidence="1">The sequence shown here is derived from an EMBL/GenBank/DDBJ whole genome shotgun (WGS) entry which is preliminary data.</text>
</comment>
<accession>A0ACC1I068</accession>
<keyword evidence="2" id="KW-1185">Reference proteome</keyword>
<gene>
    <name evidence="1" type="primary">GRC3</name>
    <name evidence="1" type="ORF">LPJ66_011879</name>
</gene>
<evidence type="ECO:0000313" key="2">
    <source>
        <dbReference type="Proteomes" id="UP001150581"/>
    </source>
</evidence>
<protein>
    <submittedName>
        <fullName evidence="1">Polynucleotide 5'-hydroxyl-kinase grc3</fullName>
    </submittedName>
</protein>
<sequence length="415" mass="45468">MAMDTDATYDSDSEMMPVDEYAVTEQELQAAIGVPGFYPISHITPDMQLLQVPQDWMDTLDLASKAPLQLDDGFEPISPVYVMAGAQGQGKSTFTRQLINRLLGRFGRVFYMETDIGQSELSPPGALSLAMLSQPLLGPPFTHMSQAEPLHAVYMGVVSPKNDPDRYVKAIGRLTSVYRDHMAGERAQQVVTKDRKSAESLDHLVVPLVVNTQGWLKGLGLDLHYSLCETVQPTNYIQLHDAAATQQENQLIGDSGNGVVPFIDFSSISGRDPRLTWISAMSYDRATLALRATPTAATTSAAATGSVDDSEPQPILDASRKGPKLMARDMRDLSLISHFYASNNNVQQLDSPQWDMHQPLASQTPLVIPWKDLVVWLGEEDIPASQFLRTLNGTLVGLVCVSKAPNSTNAHTWTD</sequence>
<organism evidence="1 2">
    <name type="scientific">Kickxella alabastrina</name>
    <dbReference type="NCBI Taxonomy" id="61397"/>
    <lineage>
        <taxon>Eukaryota</taxon>
        <taxon>Fungi</taxon>
        <taxon>Fungi incertae sedis</taxon>
        <taxon>Zoopagomycota</taxon>
        <taxon>Kickxellomycotina</taxon>
        <taxon>Kickxellomycetes</taxon>
        <taxon>Kickxellales</taxon>
        <taxon>Kickxellaceae</taxon>
        <taxon>Kickxella</taxon>
    </lineage>
</organism>
<proteinExistence type="predicted"/>
<dbReference type="EMBL" id="JANBPG010003918">
    <property type="protein sequence ID" value="KAJ1878501.1"/>
    <property type="molecule type" value="Genomic_DNA"/>
</dbReference>
<name>A0ACC1I068_9FUNG</name>